<keyword evidence="3" id="KW-0812">Transmembrane</keyword>
<protein>
    <recommendedName>
        <fullName evidence="1">diguanylate cyclase</fullName>
        <ecNumber evidence="1">2.7.7.65</ecNumber>
    </recommendedName>
</protein>
<dbReference type="PANTHER" id="PTHR45138">
    <property type="entry name" value="REGULATORY COMPONENTS OF SENSORY TRANSDUCTION SYSTEM"/>
    <property type="match status" value="1"/>
</dbReference>
<evidence type="ECO:0000313" key="7">
    <source>
        <dbReference type="Proteomes" id="UP001375382"/>
    </source>
</evidence>
<dbReference type="Proteomes" id="UP001375382">
    <property type="component" value="Unassembled WGS sequence"/>
</dbReference>
<dbReference type="PROSITE" id="PS50887">
    <property type="entry name" value="GGDEF"/>
    <property type="match status" value="1"/>
</dbReference>
<gene>
    <name evidence="6" type="ORF">MN202_18060</name>
</gene>
<dbReference type="EMBL" id="JALAAR010000020">
    <property type="protein sequence ID" value="MEH8019146.1"/>
    <property type="molecule type" value="Genomic_DNA"/>
</dbReference>
<keyword evidence="4" id="KW-0732">Signal</keyword>
<evidence type="ECO:0000256" key="4">
    <source>
        <dbReference type="SAM" id="SignalP"/>
    </source>
</evidence>
<dbReference type="InterPro" id="IPR029787">
    <property type="entry name" value="Nucleotide_cyclase"/>
</dbReference>
<dbReference type="SMART" id="SM00267">
    <property type="entry name" value="GGDEF"/>
    <property type="match status" value="1"/>
</dbReference>
<dbReference type="CDD" id="cd01949">
    <property type="entry name" value="GGDEF"/>
    <property type="match status" value="1"/>
</dbReference>
<feature type="transmembrane region" description="Helical" evidence="3">
    <location>
        <begin position="389"/>
        <end position="406"/>
    </location>
</feature>
<feature type="domain" description="GGDEF" evidence="5">
    <location>
        <begin position="449"/>
        <end position="582"/>
    </location>
</feature>
<dbReference type="EC" id="2.7.7.65" evidence="1"/>
<evidence type="ECO:0000256" key="1">
    <source>
        <dbReference type="ARBA" id="ARBA00012528"/>
    </source>
</evidence>
<dbReference type="InterPro" id="IPR050469">
    <property type="entry name" value="Diguanylate_Cyclase"/>
</dbReference>
<dbReference type="PANTHER" id="PTHR45138:SF9">
    <property type="entry name" value="DIGUANYLATE CYCLASE DGCM-RELATED"/>
    <property type="match status" value="1"/>
</dbReference>
<keyword evidence="3" id="KW-0472">Membrane</keyword>
<comment type="catalytic activity">
    <reaction evidence="2">
        <text>2 GTP = 3',3'-c-di-GMP + 2 diphosphate</text>
        <dbReference type="Rhea" id="RHEA:24898"/>
        <dbReference type="ChEBI" id="CHEBI:33019"/>
        <dbReference type="ChEBI" id="CHEBI:37565"/>
        <dbReference type="ChEBI" id="CHEBI:58805"/>
        <dbReference type="EC" id="2.7.7.65"/>
    </reaction>
</comment>
<feature type="signal peptide" evidence="4">
    <location>
        <begin position="1"/>
        <end position="33"/>
    </location>
</feature>
<keyword evidence="7" id="KW-1185">Reference proteome</keyword>
<feature type="chain" id="PRO_5047338692" description="diguanylate cyclase" evidence="4">
    <location>
        <begin position="34"/>
        <end position="587"/>
    </location>
</feature>
<comment type="caution">
    <text evidence="6">The sequence shown here is derived from an EMBL/GenBank/DDBJ whole genome shotgun (WGS) entry which is preliminary data.</text>
</comment>
<name>A0ABU8CC35_9GAMM</name>
<accession>A0ABU8CC35</accession>
<keyword evidence="3" id="KW-1133">Transmembrane helix</keyword>
<proteinExistence type="predicted"/>
<reference evidence="6 7" key="1">
    <citation type="journal article" date="2023" name="Ecotoxicol. Environ. Saf.">
        <title>Mercury remediation potential of mercury-resistant strain Rheinheimera metallidurans sp. nov. isolated from a municipal waste dumping site.</title>
        <authorList>
            <person name="Yadav V."/>
            <person name="Manjhi A."/>
            <person name="Vadakedath N."/>
        </authorList>
    </citation>
    <scope>NUCLEOTIDE SEQUENCE [LARGE SCALE GENOMIC DNA]</scope>
    <source>
        <strain evidence="6 7">E-49</strain>
    </source>
</reference>
<dbReference type="SUPFAM" id="SSF55073">
    <property type="entry name" value="Nucleotide cyclase"/>
    <property type="match status" value="1"/>
</dbReference>
<dbReference type="InterPro" id="IPR043128">
    <property type="entry name" value="Rev_trsase/Diguanyl_cyclase"/>
</dbReference>
<dbReference type="NCBIfam" id="TIGR00254">
    <property type="entry name" value="GGDEF"/>
    <property type="match status" value="1"/>
</dbReference>
<dbReference type="Pfam" id="PF00990">
    <property type="entry name" value="GGDEF"/>
    <property type="match status" value="1"/>
</dbReference>
<dbReference type="Gene3D" id="3.30.70.270">
    <property type="match status" value="1"/>
</dbReference>
<evidence type="ECO:0000256" key="3">
    <source>
        <dbReference type="SAM" id="Phobius"/>
    </source>
</evidence>
<organism evidence="6 7">
    <name type="scientific">Rheinheimera muenzenbergensis</name>
    <dbReference type="NCBI Taxonomy" id="1193628"/>
    <lineage>
        <taxon>Bacteria</taxon>
        <taxon>Pseudomonadati</taxon>
        <taxon>Pseudomonadota</taxon>
        <taxon>Gammaproteobacteria</taxon>
        <taxon>Chromatiales</taxon>
        <taxon>Chromatiaceae</taxon>
        <taxon>Rheinheimera</taxon>
    </lineage>
</organism>
<evidence type="ECO:0000256" key="2">
    <source>
        <dbReference type="ARBA" id="ARBA00034247"/>
    </source>
</evidence>
<dbReference type="InterPro" id="IPR000160">
    <property type="entry name" value="GGDEF_dom"/>
</dbReference>
<sequence>MANTGKFGKRRLHKPAKFFFAGFFVFCSLSAIADERLEKLDDLKVVDVAAFRQQLAILERESDTLSLEEQNYIRLLQGYNLLLLGDFKSAQSHLESMLQSDITPDLLFRVKALLINAQAVSRNYHSAFLYLEEISRALPHVNDTRAKEHGLSVIAYTYNQLEEFDIAKYYSQALVNTATSERVRCHANHHLLESLYGLQNWPAFNELVENAVEHCLQLNEHVFANLIRVKRHSYLLEVGDVVAAERYYASYKNALEKVGYPMLIASASALAAKGAVQHGQYEKALQLARNALLHLDTEEFTIPLVNAYYTLYKVYELKQNFGSALQFYIKYSEAAKANSDNRFIQLQAYHTVRAEIEVKNQRIAMLDKDNEVLSLQKDLFEQEAKQNRLIVLILAFVLVIATTLAYRGMTGRKRFKKIAEYDQLTGISNRYHFNNQAKIALDYCENNAKPVAVMLFDLDFFKTINDTHGHAAGDWALQHVVKTCRNFMRNNDVFGRIGGEEFAVVLPGCHTDKAVLLAEICRDAIAAIDSSDSGKQFPLSASFGVAGSDTSGYQLKQLLADADHAMYQAKESGRDKVAAYADYRPVV</sequence>
<evidence type="ECO:0000259" key="5">
    <source>
        <dbReference type="PROSITE" id="PS50887"/>
    </source>
</evidence>
<evidence type="ECO:0000313" key="6">
    <source>
        <dbReference type="EMBL" id="MEH8019146.1"/>
    </source>
</evidence>